<dbReference type="PANTHER" id="PTHR35601:SF1">
    <property type="entry name" value="TOXIN RELE"/>
    <property type="match status" value="1"/>
</dbReference>
<dbReference type="SUPFAM" id="SSF143011">
    <property type="entry name" value="RelE-like"/>
    <property type="match status" value="1"/>
</dbReference>
<dbReference type="PANTHER" id="PTHR35601">
    <property type="entry name" value="TOXIN RELE"/>
    <property type="match status" value="1"/>
</dbReference>
<keyword evidence="4" id="KW-1185">Reference proteome</keyword>
<name>A0A9X4MMT8_9BACT</name>
<dbReference type="InterPro" id="IPR007712">
    <property type="entry name" value="RelE/ParE_toxin"/>
</dbReference>
<dbReference type="Gene3D" id="3.30.2310.20">
    <property type="entry name" value="RelE-like"/>
    <property type="match status" value="1"/>
</dbReference>
<organism evidence="3 4">
    <name type="scientific">Thiovibrio frasassiensis</name>
    <dbReference type="NCBI Taxonomy" id="2984131"/>
    <lineage>
        <taxon>Bacteria</taxon>
        <taxon>Pseudomonadati</taxon>
        <taxon>Thermodesulfobacteriota</taxon>
        <taxon>Desulfobulbia</taxon>
        <taxon>Desulfobulbales</taxon>
        <taxon>Thiovibrionaceae</taxon>
        <taxon>Thiovibrio</taxon>
    </lineage>
</organism>
<proteinExistence type="inferred from homology"/>
<dbReference type="NCBIfam" id="TIGR02385">
    <property type="entry name" value="RelE_StbE"/>
    <property type="match status" value="1"/>
</dbReference>
<protein>
    <submittedName>
        <fullName evidence="3">Type II toxin-antitoxin system RelE/ParE family toxin</fullName>
    </submittedName>
</protein>
<dbReference type="EMBL" id="JAPHEH010000001">
    <property type="protein sequence ID" value="MDG4475592.1"/>
    <property type="molecule type" value="Genomic_DNA"/>
</dbReference>
<dbReference type="Pfam" id="PF05016">
    <property type="entry name" value="ParE_toxin"/>
    <property type="match status" value="1"/>
</dbReference>
<dbReference type="InterPro" id="IPR035093">
    <property type="entry name" value="RelE/ParE_toxin_dom_sf"/>
</dbReference>
<evidence type="ECO:0000256" key="2">
    <source>
        <dbReference type="ARBA" id="ARBA00022649"/>
    </source>
</evidence>
<reference evidence="3" key="1">
    <citation type="journal article" date="2022" name="bioRxiv">
        <title>Thiovibrio frasassiensisgen. nov., sp. nov., an autotrophic, elemental sulfur disproportionating bacterium isolated from sulfidic karst sediment, and proposal of Thiovibrionaceae fam. nov.</title>
        <authorList>
            <person name="Aronson H."/>
            <person name="Thomas C."/>
            <person name="Bhattacharyya M."/>
            <person name="Eckstein S."/>
            <person name="Jensen S."/>
            <person name="Barco R."/>
            <person name="Macalady J."/>
            <person name="Amend J."/>
        </authorList>
    </citation>
    <scope>NUCLEOTIDE SEQUENCE</scope>
    <source>
        <strain evidence="3">RS19-109</strain>
    </source>
</reference>
<dbReference type="AlphaFoldDB" id="A0A9X4MMT8"/>
<accession>A0A9X4MMT8</accession>
<comment type="caution">
    <text evidence="3">The sequence shown here is derived from an EMBL/GenBank/DDBJ whole genome shotgun (WGS) entry which is preliminary data.</text>
</comment>
<dbReference type="RefSeq" id="WP_307632565.1">
    <property type="nucleotide sequence ID" value="NZ_JAPHEH010000001.1"/>
</dbReference>
<evidence type="ECO:0000313" key="4">
    <source>
        <dbReference type="Proteomes" id="UP001154240"/>
    </source>
</evidence>
<comment type="similarity">
    <text evidence="1">Belongs to the RelE toxin family.</text>
</comment>
<reference evidence="3" key="2">
    <citation type="submission" date="2022-10" db="EMBL/GenBank/DDBJ databases">
        <authorList>
            <person name="Aronson H.S."/>
        </authorList>
    </citation>
    <scope>NUCLEOTIDE SEQUENCE</scope>
    <source>
        <strain evidence="3">RS19-109</strain>
    </source>
</reference>
<sequence>MAWRVEFLESAKRQLKKIDRAWQEKILDYLEDEIAILDDPRTRGKALVGDKRGLWRYRVGNYRIICDIQDGDFVIAAITIGHRKDIYS</sequence>
<keyword evidence="2" id="KW-1277">Toxin-antitoxin system</keyword>
<dbReference type="Proteomes" id="UP001154240">
    <property type="component" value="Unassembled WGS sequence"/>
</dbReference>
<gene>
    <name evidence="3" type="ORF">OLX77_05380</name>
</gene>
<evidence type="ECO:0000256" key="1">
    <source>
        <dbReference type="ARBA" id="ARBA00006226"/>
    </source>
</evidence>
<evidence type="ECO:0000313" key="3">
    <source>
        <dbReference type="EMBL" id="MDG4475592.1"/>
    </source>
</evidence>